<dbReference type="PROSITE" id="PS51257">
    <property type="entry name" value="PROKAR_LIPOPROTEIN"/>
    <property type="match status" value="1"/>
</dbReference>
<name>A0A915YJ62_9BACT</name>
<dbReference type="Proteomes" id="UP001060919">
    <property type="component" value="Chromosome"/>
</dbReference>
<dbReference type="EMBL" id="AP026867">
    <property type="protein sequence ID" value="BDS14180.1"/>
    <property type="molecule type" value="Genomic_DNA"/>
</dbReference>
<dbReference type="AlphaFoldDB" id="A0A915YJ62"/>
<sequence length="357" mass="39818">MKKYLLLVIATLFACQATLSAQEEDEKKWKVGGAIGLDFAQMFFVNPKFGAGEDKIGIGGNISFFAKYKKERVTWDNFAGLTFGVQRLGSFRRDIPFQKSVDELRIASNFAYGITETSPFGYSLDLLFLSQVTPTYDGNLLSAPKGSNLSPIAQFFSPATITISPGIAYKKSTKFGTFSALLSPASLKMIIVGDDDIARMGLHGNPYSFDTSGVSEAAFREEWRVAPDGAFANGAGYYARNYIQFGATLKAGYAHKLFKYTEGDKEKHRLVLSTNLNLYSNYLRLPQHIDVEWITNVDLFLFKGLSISLMTNLFWDYDVMVQVDADGDIDTGVNGYESEGRRVSFFQSLLIKYNFLF</sequence>
<proteinExistence type="predicted"/>
<dbReference type="Pfam" id="PF11276">
    <property type="entry name" value="DUF3078"/>
    <property type="match status" value="1"/>
</dbReference>
<feature type="chain" id="PRO_5037456837" evidence="1">
    <location>
        <begin position="22"/>
        <end position="357"/>
    </location>
</feature>
<dbReference type="RefSeq" id="WP_264789406.1">
    <property type="nucleotide sequence ID" value="NZ_AP026867.1"/>
</dbReference>
<dbReference type="KEGG" id="aup:AsAng_0049580"/>
<dbReference type="InterPro" id="IPR021428">
    <property type="entry name" value="DUF3078"/>
</dbReference>
<evidence type="ECO:0000313" key="2">
    <source>
        <dbReference type="EMBL" id="BDS14180.1"/>
    </source>
</evidence>
<feature type="signal peptide" evidence="1">
    <location>
        <begin position="1"/>
        <end position="21"/>
    </location>
</feature>
<gene>
    <name evidence="2" type="ORF">AsAng_0049580</name>
</gene>
<keyword evidence="3" id="KW-1185">Reference proteome</keyword>
<keyword evidence="1" id="KW-0732">Signal</keyword>
<reference evidence="2" key="1">
    <citation type="submission" date="2022-09" db="EMBL/GenBank/DDBJ databases">
        <title>Aureispira anguillicida sp. nov., isolated from Leptocephalus of Japanese eel Anguilla japonica.</title>
        <authorList>
            <person name="Yuasa K."/>
            <person name="Mekata T."/>
            <person name="Ikunari K."/>
        </authorList>
    </citation>
    <scope>NUCLEOTIDE SEQUENCE</scope>
    <source>
        <strain evidence="2">EL160426</strain>
    </source>
</reference>
<organism evidence="2 3">
    <name type="scientific">Aureispira anguillae</name>
    <dbReference type="NCBI Taxonomy" id="2864201"/>
    <lineage>
        <taxon>Bacteria</taxon>
        <taxon>Pseudomonadati</taxon>
        <taxon>Bacteroidota</taxon>
        <taxon>Saprospiria</taxon>
        <taxon>Saprospirales</taxon>
        <taxon>Saprospiraceae</taxon>
        <taxon>Aureispira</taxon>
    </lineage>
</organism>
<evidence type="ECO:0000256" key="1">
    <source>
        <dbReference type="SAM" id="SignalP"/>
    </source>
</evidence>
<evidence type="ECO:0000313" key="3">
    <source>
        <dbReference type="Proteomes" id="UP001060919"/>
    </source>
</evidence>
<protein>
    <submittedName>
        <fullName evidence="2">DUF3078 domain-containing protein</fullName>
    </submittedName>
</protein>
<accession>A0A915YJ62</accession>